<name>A0A150GYS5_GONPE</name>
<feature type="compositionally biased region" description="Basic and acidic residues" evidence="1">
    <location>
        <begin position="1"/>
        <end position="21"/>
    </location>
</feature>
<dbReference type="AlphaFoldDB" id="A0A150GYS5"/>
<feature type="region of interest" description="Disordered" evidence="1">
    <location>
        <begin position="223"/>
        <end position="435"/>
    </location>
</feature>
<protein>
    <submittedName>
        <fullName evidence="2">Uncharacterized protein</fullName>
    </submittedName>
</protein>
<dbReference type="EMBL" id="LSYV01000005">
    <property type="protein sequence ID" value="KXZ54903.1"/>
    <property type="molecule type" value="Genomic_DNA"/>
</dbReference>
<comment type="caution">
    <text evidence="2">The sequence shown here is derived from an EMBL/GenBank/DDBJ whole genome shotgun (WGS) entry which is preliminary data.</text>
</comment>
<dbReference type="OrthoDB" id="552448at2759"/>
<reference evidence="3" key="1">
    <citation type="journal article" date="2016" name="Nat. Commun.">
        <title>The Gonium pectorale genome demonstrates co-option of cell cycle regulation during the evolution of multicellularity.</title>
        <authorList>
            <person name="Hanschen E.R."/>
            <person name="Marriage T.N."/>
            <person name="Ferris P.J."/>
            <person name="Hamaji T."/>
            <person name="Toyoda A."/>
            <person name="Fujiyama A."/>
            <person name="Neme R."/>
            <person name="Noguchi H."/>
            <person name="Minakuchi Y."/>
            <person name="Suzuki M."/>
            <person name="Kawai-Toyooka H."/>
            <person name="Smith D.R."/>
            <person name="Sparks H."/>
            <person name="Anderson J."/>
            <person name="Bakaric R."/>
            <person name="Luria V."/>
            <person name="Karger A."/>
            <person name="Kirschner M.W."/>
            <person name="Durand P.M."/>
            <person name="Michod R.E."/>
            <person name="Nozaki H."/>
            <person name="Olson B.J."/>
        </authorList>
    </citation>
    <scope>NUCLEOTIDE SEQUENCE [LARGE SCALE GENOMIC DNA]</scope>
    <source>
        <strain evidence="3">NIES-2863</strain>
    </source>
</reference>
<dbReference type="Proteomes" id="UP000075714">
    <property type="component" value="Unassembled WGS sequence"/>
</dbReference>
<feature type="compositionally biased region" description="Low complexity" evidence="1">
    <location>
        <begin position="368"/>
        <end position="380"/>
    </location>
</feature>
<feature type="compositionally biased region" description="Basic and acidic residues" evidence="1">
    <location>
        <begin position="426"/>
        <end position="435"/>
    </location>
</feature>
<feature type="compositionally biased region" description="Polar residues" evidence="1">
    <location>
        <begin position="147"/>
        <end position="164"/>
    </location>
</feature>
<feature type="compositionally biased region" description="Basic and acidic residues" evidence="1">
    <location>
        <begin position="408"/>
        <end position="419"/>
    </location>
</feature>
<evidence type="ECO:0000313" key="2">
    <source>
        <dbReference type="EMBL" id="KXZ54903.1"/>
    </source>
</evidence>
<accession>A0A150GYS5</accession>
<evidence type="ECO:0000256" key="1">
    <source>
        <dbReference type="SAM" id="MobiDB-lite"/>
    </source>
</evidence>
<feature type="compositionally biased region" description="Low complexity" evidence="1">
    <location>
        <begin position="95"/>
        <end position="141"/>
    </location>
</feature>
<feature type="compositionally biased region" description="Basic and acidic residues" evidence="1">
    <location>
        <begin position="223"/>
        <end position="242"/>
    </location>
</feature>
<feature type="region of interest" description="Disordered" evidence="1">
    <location>
        <begin position="1"/>
        <end position="164"/>
    </location>
</feature>
<gene>
    <name evidence="2" type="ORF">GPECTOR_4g975</name>
</gene>
<evidence type="ECO:0000313" key="3">
    <source>
        <dbReference type="Proteomes" id="UP000075714"/>
    </source>
</evidence>
<sequence length="514" mass="52214">MANALEESHDLTHHHADPAEAKEEEVDAGDGDASAPIDFLNDPLSLSGAAVPGIGFGRASTGAVGSRLQAWGAESAAPQPAEDLLQEASLQGVDSSAAVPPAPAPRQQSRAAAPHPPSEASAPITASPRPRAAAASTSSPYAPTPRGPSSKSATGSPMTSPSSSLVLEQSIALLAEIEGHIRTAAGLAPDQPLGALSLEAANRIPSELLEALEDTLEVIAMAREELARGPEQRGAGQRERGSQRQAGHQAALPPNGSSRITGGGSNSSFTTGASGGGGGALQAYYGSSRRQSFGDRSAGGPRGLSIGSGATGGSPHHHPPAHLPPIAGGSRAGTPLQGSPASLGRPPSNGPGLQRSPSQQGAHQLPQRSGSASRRGSSTSLPAGASQSPGSGPAFGTGRDGSARRGGRARETGPGEERAAAGSKPQRAEAERRKREAQLAADLRFLQQVRQRSAEVQQQHAALLAAADESVRAARSAKAASEAQHRWLQYQDSIAEAAKRHQDSVLLTGPLQRL</sequence>
<keyword evidence="3" id="KW-1185">Reference proteome</keyword>
<organism evidence="2 3">
    <name type="scientific">Gonium pectorale</name>
    <name type="common">Green alga</name>
    <dbReference type="NCBI Taxonomy" id="33097"/>
    <lineage>
        <taxon>Eukaryota</taxon>
        <taxon>Viridiplantae</taxon>
        <taxon>Chlorophyta</taxon>
        <taxon>core chlorophytes</taxon>
        <taxon>Chlorophyceae</taxon>
        <taxon>CS clade</taxon>
        <taxon>Chlamydomonadales</taxon>
        <taxon>Volvocaceae</taxon>
        <taxon>Gonium</taxon>
    </lineage>
</organism>
<proteinExistence type="predicted"/>